<dbReference type="AlphaFoldDB" id="A0A0K2UJ86"/>
<proteinExistence type="predicted"/>
<name>A0A0K2UJ86_LEPSM</name>
<evidence type="ECO:0000313" key="1">
    <source>
        <dbReference type="EMBL" id="CDW38120.1"/>
    </source>
</evidence>
<dbReference type="EMBL" id="HACA01020759">
    <property type="protein sequence ID" value="CDW38120.1"/>
    <property type="molecule type" value="Transcribed_RNA"/>
</dbReference>
<protein>
    <submittedName>
        <fullName evidence="1">Uncharacterized protein</fullName>
    </submittedName>
</protein>
<reference evidence="1" key="1">
    <citation type="submission" date="2014-05" db="EMBL/GenBank/DDBJ databases">
        <authorList>
            <person name="Chronopoulou M."/>
        </authorList>
    </citation>
    <scope>NUCLEOTIDE SEQUENCE</scope>
    <source>
        <tissue evidence="1">Whole organism</tissue>
    </source>
</reference>
<feature type="non-terminal residue" evidence="1">
    <location>
        <position position="1"/>
    </location>
</feature>
<organism evidence="1">
    <name type="scientific">Lepeophtheirus salmonis</name>
    <name type="common">Salmon louse</name>
    <name type="synonym">Caligus salmonis</name>
    <dbReference type="NCBI Taxonomy" id="72036"/>
    <lineage>
        <taxon>Eukaryota</taxon>
        <taxon>Metazoa</taxon>
        <taxon>Ecdysozoa</taxon>
        <taxon>Arthropoda</taxon>
        <taxon>Crustacea</taxon>
        <taxon>Multicrustacea</taxon>
        <taxon>Hexanauplia</taxon>
        <taxon>Copepoda</taxon>
        <taxon>Siphonostomatoida</taxon>
        <taxon>Caligidae</taxon>
        <taxon>Lepeophtheirus</taxon>
    </lineage>
</organism>
<accession>A0A0K2UJ86</accession>
<sequence>ELDHHSKIYSRHFSEKDSINRRNDTYSFRNQRCRPIQRRRLKADAFPTILPDVLRFQKVPERPTKLAFSTNRFERDKSRLNNRIHQFLKEDVITKIKDSKEKLDRSCFS</sequence>